<dbReference type="Gene3D" id="3.40.50.10140">
    <property type="entry name" value="Toll/interleukin-1 receptor homology (TIR) domain"/>
    <property type="match status" value="1"/>
</dbReference>
<keyword evidence="2" id="KW-0677">Repeat</keyword>
<dbReference type="Pfam" id="PF00400">
    <property type="entry name" value="WD40"/>
    <property type="match status" value="4"/>
</dbReference>
<dbReference type="SUPFAM" id="SSF82171">
    <property type="entry name" value="DPP6 N-terminal domain-like"/>
    <property type="match status" value="1"/>
</dbReference>
<dbReference type="SMART" id="SM00320">
    <property type="entry name" value="WD40"/>
    <property type="match status" value="11"/>
</dbReference>
<dbReference type="SUPFAM" id="SSF52200">
    <property type="entry name" value="Toll/Interleukin receptor TIR domain"/>
    <property type="match status" value="1"/>
</dbReference>
<organism evidence="8 9">
    <name type="scientific">Streptomyces aurantiogriseus</name>
    <dbReference type="NCBI Taxonomy" id="66870"/>
    <lineage>
        <taxon>Bacteria</taxon>
        <taxon>Bacillati</taxon>
        <taxon>Actinomycetota</taxon>
        <taxon>Actinomycetes</taxon>
        <taxon>Kitasatosporales</taxon>
        <taxon>Streptomycetaceae</taxon>
        <taxon>Streptomyces</taxon>
    </lineage>
</organism>
<dbReference type="RefSeq" id="WP_189940373.1">
    <property type="nucleotide sequence ID" value="NZ_BMSX01000013.1"/>
</dbReference>
<sequence length="1012" mass="108782">MTPSPTPEPSPAGKPSPAVRGSYDAFVSYSHAADSALAPALQHGLHRLAKPWNRPRALRVFRDQASLAANPDLWTTIEGALESSRYFILLASPESARSPWVRREISFWKAHRGPGTLLIVLTGGEIVWDHDQGDFQWEQTTALPDDLRGWFQGEPLWVDLRWAAAEPDLSLSHGRFREAVGMLAAAVHGVSKDELDSEEVRQHARTVRLRRAGVAALAVLLVIALIMANLANERRREAEKQRQLAEEQRRLATVRALQAEAENLRDSDPLLSLRLSMAAGRVKPTAEAREGLITTLHRTRLAGRSVTGAGKHDLASYGADGTLLATASDTDVTLWDTHDAVHPRRLAPLTGHEETVRSMTFRADGRLLATVGNVGVNPSDGGKPGTSSLMLWDLTDRARPRRVLRQAVQDAESAAFSPDGTTMAVVTGGADGTLQLWDVTKPSAPRRLTAALPAHDSETAMFSPDGRTLVTGSGVLTAKDGSLEPESVTHTTGWTVWDIRDVRRPRAVARRPSFGIAVFSRAAPVLAVGDYRTLTLWDLRSPRTPRQLARLDHKDQVESAVFSPDGRSLVVSVLDRTVFLRDVSDPARPGRPVMLGQHTRPVYAAGFSRDGRTISLADQEGVLTRWLTGSRAPVRAATLTMDAFRLTASAFSPDGRKLAVAGTGGKVWLWDTSDPARPRRKTPLTGQLQTAETVSFNGDGSVLAVGSQAGDGTPDGRITLWDTSDLGAPRQLAAISAQSGVTAVALSPRRPMLAAVGAELFGEPWAGLWDVRDPRHPVPTKLLNPYTPRARTSASPDPGLPSFPFMGTTPAVFGPDGTTLALPGALWDVTKPSAPALLPPRRSSDPGSRLRSMGFESYDSAAFSGDGRHLVTTDELALAVWSVDGKERRFLSSTEVPDRVSQLDLHPAGHLIATGGRTGRAGLWSVTGSTPPTFATTLTDVMADVVDVRFSGDRRTLAVTVDTGTVELWDLGDLPAIAADPTGVACGITGTGLSREEWQQYAPGLPYAATCP</sequence>
<evidence type="ECO:0000256" key="4">
    <source>
        <dbReference type="SAM" id="Coils"/>
    </source>
</evidence>
<evidence type="ECO:0000313" key="9">
    <source>
        <dbReference type="Proteomes" id="UP000658320"/>
    </source>
</evidence>
<dbReference type="PROSITE" id="PS50104">
    <property type="entry name" value="TIR"/>
    <property type="match status" value="1"/>
</dbReference>
<dbReference type="SUPFAM" id="SSF50978">
    <property type="entry name" value="WD40 repeat-like"/>
    <property type="match status" value="1"/>
</dbReference>
<dbReference type="InterPro" id="IPR015943">
    <property type="entry name" value="WD40/YVTN_repeat-like_dom_sf"/>
</dbReference>
<feature type="domain" description="TIR" evidence="7">
    <location>
        <begin position="21"/>
        <end position="143"/>
    </location>
</feature>
<protein>
    <recommendedName>
        <fullName evidence="7">TIR domain-containing protein</fullName>
    </recommendedName>
</protein>
<reference evidence="8" key="2">
    <citation type="submission" date="2020-09" db="EMBL/GenBank/DDBJ databases">
        <authorList>
            <person name="Sun Q."/>
            <person name="Ohkuma M."/>
        </authorList>
    </citation>
    <scope>NUCLEOTIDE SEQUENCE</scope>
    <source>
        <strain evidence="8">JCM 4346</strain>
    </source>
</reference>
<dbReference type="InterPro" id="IPR000157">
    <property type="entry name" value="TIR_dom"/>
</dbReference>
<dbReference type="PROSITE" id="PS00678">
    <property type="entry name" value="WD_REPEATS_1"/>
    <property type="match status" value="1"/>
</dbReference>
<comment type="caution">
    <text evidence="8">The sequence shown here is derived from an EMBL/GenBank/DDBJ whole genome shotgun (WGS) entry which is preliminary data.</text>
</comment>
<name>A0A918CLZ9_9ACTN</name>
<dbReference type="AlphaFoldDB" id="A0A918CLZ9"/>
<keyword evidence="9" id="KW-1185">Reference proteome</keyword>
<keyword evidence="6" id="KW-1133">Transmembrane helix</keyword>
<feature type="transmembrane region" description="Helical" evidence="6">
    <location>
        <begin position="212"/>
        <end position="231"/>
    </location>
</feature>
<keyword evidence="6" id="KW-0812">Transmembrane</keyword>
<evidence type="ECO:0000313" key="8">
    <source>
        <dbReference type="EMBL" id="GGR31439.1"/>
    </source>
</evidence>
<evidence type="ECO:0000256" key="2">
    <source>
        <dbReference type="ARBA" id="ARBA00022737"/>
    </source>
</evidence>
<evidence type="ECO:0000256" key="5">
    <source>
        <dbReference type="SAM" id="MobiDB-lite"/>
    </source>
</evidence>
<dbReference type="InterPro" id="IPR035897">
    <property type="entry name" value="Toll_tir_struct_dom_sf"/>
</dbReference>
<proteinExistence type="predicted"/>
<dbReference type="PANTHER" id="PTHR19879:SF9">
    <property type="entry name" value="TRANSCRIPTION INITIATION FACTOR TFIID SUBUNIT 5"/>
    <property type="match status" value="1"/>
</dbReference>
<evidence type="ECO:0000256" key="3">
    <source>
        <dbReference type="PROSITE-ProRule" id="PRU00221"/>
    </source>
</evidence>
<dbReference type="PANTHER" id="PTHR19879">
    <property type="entry name" value="TRANSCRIPTION INITIATION FACTOR TFIID"/>
    <property type="match status" value="1"/>
</dbReference>
<feature type="repeat" description="WD" evidence="3">
    <location>
        <begin position="404"/>
        <end position="447"/>
    </location>
</feature>
<keyword evidence="6" id="KW-0472">Membrane</keyword>
<evidence type="ECO:0000259" key="7">
    <source>
        <dbReference type="PROSITE" id="PS50104"/>
    </source>
</evidence>
<feature type="region of interest" description="Disordered" evidence="5">
    <location>
        <begin position="780"/>
        <end position="800"/>
    </location>
</feature>
<dbReference type="InterPro" id="IPR001680">
    <property type="entry name" value="WD40_rpt"/>
</dbReference>
<gene>
    <name evidence="8" type="ORF">GCM10010251_54590</name>
</gene>
<feature type="coiled-coil region" evidence="4">
    <location>
        <begin position="227"/>
        <end position="264"/>
    </location>
</feature>
<dbReference type="InterPro" id="IPR019775">
    <property type="entry name" value="WD40_repeat_CS"/>
</dbReference>
<dbReference type="GO" id="GO:0007165">
    <property type="term" value="P:signal transduction"/>
    <property type="evidence" value="ECO:0007669"/>
    <property type="project" value="InterPro"/>
</dbReference>
<dbReference type="Pfam" id="PF13676">
    <property type="entry name" value="TIR_2"/>
    <property type="match status" value="1"/>
</dbReference>
<dbReference type="Proteomes" id="UP000658320">
    <property type="component" value="Unassembled WGS sequence"/>
</dbReference>
<evidence type="ECO:0000256" key="6">
    <source>
        <dbReference type="SAM" id="Phobius"/>
    </source>
</evidence>
<dbReference type="PROSITE" id="PS50082">
    <property type="entry name" value="WD_REPEATS_2"/>
    <property type="match status" value="1"/>
</dbReference>
<reference evidence="8" key="1">
    <citation type="journal article" date="2014" name="Int. J. Syst. Evol. Microbiol.">
        <title>Complete genome sequence of Corynebacterium casei LMG S-19264T (=DSM 44701T), isolated from a smear-ripened cheese.</title>
        <authorList>
            <consortium name="US DOE Joint Genome Institute (JGI-PGF)"/>
            <person name="Walter F."/>
            <person name="Albersmeier A."/>
            <person name="Kalinowski J."/>
            <person name="Ruckert C."/>
        </authorList>
    </citation>
    <scope>NUCLEOTIDE SEQUENCE</scope>
    <source>
        <strain evidence="8">JCM 4346</strain>
    </source>
</reference>
<dbReference type="InterPro" id="IPR036322">
    <property type="entry name" value="WD40_repeat_dom_sf"/>
</dbReference>
<dbReference type="SMART" id="SM00255">
    <property type="entry name" value="TIR"/>
    <property type="match status" value="1"/>
</dbReference>
<evidence type="ECO:0000256" key="1">
    <source>
        <dbReference type="ARBA" id="ARBA00022574"/>
    </source>
</evidence>
<accession>A0A918CLZ9</accession>
<dbReference type="EMBL" id="BMSX01000013">
    <property type="protein sequence ID" value="GGR31439.1"/>
    <property type="molecule type" value="Genomic_DNA"/>
</dbReference>
<dbReference type="Gene3D" id="2.130.10.10">
    <property type="entry name" value="YVTN repeat-like/Quinoprotein amine dehydrogenase"/>
    <property type="match status" value="4"/>
</dbReference>
<keyword evidence="1 3" id="KW-0853">WD repeat</keyword>
<keyword evidence="4" id="KW-0175">Coiled coil</keyword>